<name>A0ABW7LN56_9RHOB</name>
<feature type="chain" id="PRO_5045420291" evidence="1">
    <location>
        <begin position="26"/>
        <end position="152"/>
    </location>
</feature>
<proteinExistence type="predicted"/>
<evidence type="ECO:0000313" key="2">
    <source>
        <dbReference type="EMBL" id="MFH5775761.1"/>
    </source>
</evidence>
<protein>
    <submittedName>
        <fullName evidence="2">Uncharacterized protein</fullName>
    </submittedName>
</protein>
<feature type="signal peptide" evidence="1">
    <location>
        <begin position="1"/>
        <end position="25"/>
    </location>
</feature>
<reference evidence="2 3" key="1">
    <citation type="submission" date="2024-10" db="EMBL/GenBank/DDBJ databases">
        <title>Paracoccus drimophilus sp. nov., a novel bacterium from corn roots in Hunan.</title>
        <authorList>
            <person name="Li X."/>
        </authorList>
    </citation>
    <scope>NUCLEOTIDE SEQUENCE [LARGE SCALE GENOMIC DNA]</scope>
    <source>
        <strain evidence="2 3">NGMCC 1.201697</strain>
    </source>
</reference>
<accession>A0ABW7LN56</accession>
<sequence length="152" mass="16676">MRRLKHVLPLLALALALNIAFPALSQTPPPRPPLRVMMCELVDESGTGWVPEFLMFTRPSTGANAGRIEVFDPILKDLVHRPIRAVVTADDGRSRTYGWALARVRNHSGQYADRLDFRLTVGKSDGSASMAVSAQGYQNVMQGHGHCASPQE</sequence>
<dbReference type="Proteomes" id="UP001609376">
    <property type="component" value="Unassembled WGS sequence"/>
</dbReference>
<keyword evidence="1" id="KW-0732">Signal</keyword>
<evidence type="ECO:0000313" key="3">
    <source>
        <dbReference type="Proteomes" id="UP001609376"/>
    </source>
</evidence>
<organism evidence="2 3">
    <name type="scientific">Paracoccus broussonetiae subsp. drimophilus</name>
    <dbReference type="NCBI Taxonomy" id="3373869"/>
    <lineage>
        <taxon>Bacteria</taxon>
        <taxon>Pseudomonadati</taxon>
        <taxon>Pseudomonadota</taxon>
        <taxon>Alphaproteobacteria</taxon>
        <taxon>Rhodobacterales</taxon>
        <taxon>Paracoccaceae</taxon>
        <taxon>Paracoccus</taxon>
        <taxon>Paracoccus broussonetiae</taxon>
    </lineage>
</organism>
<comment type="caution">
    <text evidence="2">The sequence shown here is derived from an EMBL/GenBank/DDBJ whole genome shotgun (WGS) entry which is preliminary data.</text>
</comment>
<evidence type="ECO:0000256" key="1">
    <source>
        <dbReference type="SAM" id="SignalP"/>
    </source>
</evidence>
<dbReference type="RefSeq" id="WP_395134949.1">
    <property type="nucleotide sequence ID" value="NZ_JBIMPR010000012.1"/>
</dbReference>
<dbReference type="EMBL" id="JBIMPR010000012">
    <property type="protein sequence ID" value="MFH5775761.1"/>
    <property type="molecule type" value="Genomic_DNA"/>
</dbReference>
<gene>
    <name evidence="2" type="ORF">ACHFJ0_16030</name>
</gene>
<keyword evidence="3" id="KW-1185">Reference proteome</keyword>